<dbReference type="Proteomes" id="UP000198243">
    <property type="component" value="Chromosome I"/>
</dbReference>
<reference evidence="3" key="1">
    <citation type="submission" date="2016-06" db="EMBL/GenBank/DDBJ databases">
        <authorList>
            <person name="Varghese N."/>
            <person name="Submissions Spin"/>
        </authorList>
    </citation>
    <scope>NUCLEOTIDE SEQUENCE [LARGE SCALE GENOMIC DNA]</scope>
    <source>
        <strain evidence="3">DSM 44875</strain>
    </source>
</reference>
<name>A0A1C4U6Z5_9ACTN</name>
<feature type="compositionally biased region" description="Basic and acidic residues" evidence="1">
    <location>
        <begin position="103"/>
        <end position="113"/>
    </location>
</feature>
<accession>A0A1C4U6Z5</accession>
<evidence type="ECO:0000313" key="3">
    <source>
        <dbReference type="Proteomes" id="UP000198243"/>
    </source>
</evidence>
<dbReference type="RefSeq" id="WP_231930737.1">
    <property type="nucleotide sequence ID" value="NZ_LT607412.1"/>
</dbReference>
<sequence length="113" mass="11973">MLDLSYRPMCWSDPAAATAAIAQALPQVTVAIGNIDEVDVAVGTRDPEHAAGLLRDWPLEHSLCFANAAGAIVASRLPCSAAMPDYARTAALARSTAPQPATVDRHHPRGEDW</sequence>
<dbReference type="SUPFAM" id="SSF53613">
    <property type="entry name" value="Ribokinase-like"/>
    <property type="match status" value="1"/>
</dbReference>
<proteinExistence type="predicted"/>
<dbReference type="AlphaFoldDB" id="A0A1C4U6Z5"/>
<evidence type="ECO:0000256" key="1">
    <source>
        <dbReference type="SAM" id="MobiDB-lite"/>
    </source>
</evidence>
<feature type="region of interest" description="Disordered" evidence="1">
    <location>
        <begin position="93"/>
        <end position="113"/>
    </location>
</feature>
<dbReference type="Gene3D" id="3.40.1190.20">
    <property type="match status" value="2"/>
</dbReference>
<gene>
    <name evidence="2" type="ORF">GA0070607_0241</name>
</gene>
<protein>
    <submittedName>
        <fullName evidence="2">Uncharacterized protein</fullName>
    </submittedName>
</protein>
<dbReference type="EMBL" id="LT607412">
    <property type="protein sequence ID" value="SCE67436.1"/>
    <property type="molecule type" value="Genomic_DNA"/>
</dbReference>
<evidence type="ECO:0000313" key="2">
    <source>
        <dbReference type="EMBL" id="SCE67436.1"/>
    </source>
</evidence>
<organism evidence="2 3">
    <name type="scientific">Micromonospora coriariae</name>
    <dbReference type="NCBI Taxonomy" id="285665"/>
    <lineage>
        <taxon>Bacteria</taxon>
        <taxon>Bacillati</taxon>
        <taxon>Actinomycetota</taxon>
        <taxon>Actinomycetes</taxon>
        <taxon>Micromonosporales</taxon>
        <taxon>Micromonosporaceae</taxon>
        <taxon>Micromonospora</taxon>
    </lineage>
</organism>
<dbReference type="InterPro" id="IPR029056">
    <property type="entry name" value="Ribokinase-like"/>
</dbReference>
<keyword evidence="3" id="KW-1185">Reference proteome</keyword>